<keyword evidence="1" id="KW-0175">Coiled coil</keyword>
<organism evidence="2 3">
    <name type="scientific">Phytophthora fragariae</name>
    <dbReference type="NCBI Taxonomy" id="53985"/>
    <lineage>
        <taxon>Eukaryota</taxon>
        <taxon>Sar</taxon>
        <taxon>Stramenopiles</taxon>
        <taxon>Oomycota</taxon>
        <taxon>Peronosporomycetes</taxon>
        <taxon>Peronosporales</taxon>
        <taxon>Peronosporaceae</taxon>
        <taxon>Phytophthora</taxon>
    </lineage>
</organism>
<sequence length="47" mass="5270">MAALGMMAEAANARLLHERVESVREQLAQLQNQVERYDAVAETLTKL</sequence>
<dbReference type="Proteomes" id="UP000486351">
    <property type="component" value="Unassembled WGS sequence"/>
</dbReference>
<feature type="non-terminal residue" evidence="2">
    <location>
        <position position="47"/>
    </location>
</feature>
<protein>
    <submittedName>
        <fullName evidence="2">Uncharacterized protein</fullName>
    </submittedName>
</protein>
<gene>
    <name evidence="2" type="ORF">PF008_g21069</name>
</gene>
<dbReference type="AlphaFoldDB" id="A0A6G0QYR1"/>
<evidence type="ECO:0000313" key="2">
    <source>
        <dbReference type="EMBL" id="KAE9308099.1"/>
    </source>
</evidence>
<dbReference type="EMBL" id="QXFY01001851">
    <property type="protein sequence ID" value="KAE9308099.1"/>
    <property type="molecule type" value="Genomic_DNA"/>
</dbReference>
<proteinExistence type="predicted"/>
<comment type="caution">
    <text evidence="2">The sequence shown here is derived from an EMBL/GenBank/DDBJ whole genome shotgun (WGS) entry which is preliminary data.</text>
</comment>
<name>A0A6G0QYR1_9STRA</name>
<reference evidence="2 3" key="1">
    <citation type="submission" date="2018-09" db="EMBL/GenBank/DDBJ databases">
        <title>Genomic investigation of the strawberry pathogen Phytophthora fragariae indicates pathogenicity is determined by transcriptional variation in three key races.</title>
        <authorList>
            <person name="Adams T.M."/>
            <person name="Armitage A.D."/>
            <person name="Sobczyk M.K."/>
            <person name="Bates H.J."/>
            <person name="Dunwell J.M."/>
            <person name="Nellist C.F."/>
            <person name="Harrison R.J."/>
        </authorList>
    </citation>
    <scope>NUCLEOTIDE SEQUENCE [LARGE SCALE GENOMIC DNA]</scope>
    <source>
        <strain evidence="2 3">NOV-77</strain>
    </source>
</reference>
<evidence type="ECO:0000313" key="3">
    <source>
        <dbReference type="Proteomes" id="UP000486351"/>
    </source>
</evidence>
<accession>A0A6G0QYR1</accession>
<evidence type="ECO:0000256" key="1">
    <source>
        <dbReference type="SAM" id="Coils"/>
    </source>
</evidence>
<feature type="coiled-coil region" evidence="1">
    <location>
        <begin position="13"/>
        <end position="47"/>
    </location>
</feature>